<evidence type="ECO:0000256" key="4">
    <source>
        <dbReference type="ARBA" id="ARBA00023163"/>
    </source>
</evidence>
<comment type="caution">
    <text evidence="8">The sequence shown here is derived from an EMBL/GenBank/DDBJ whole genome shotgun (WGS) entry which is preliminary data.</text>
</comment>
<comment type="subcellular location">
    <subcellularLocation>
        <location evidence="1">Nucleus</location>
    </subcellularLocation>
</comment>
<feature type="compositionally biased region" description="Polar residues" evidence="6">
    <location>
        <begin position="265"/>
        <end position="279"/>
    </location>
</feature>
<gene>
    <name evidence="8" type="ORF">VNO78_09786</name>
</gene>
<dbReference type="GO" id="GO:0003677">
    <property type="term" value="F:DNA binding"/>
    <property type="evidence" value="ECO:0007669"/>
    <property type="project" value="UniProtKB-KW"/>
</dbReference>
<dbReference type="SUPFAM" id="SSF101936">
    <property type="entry name" value="DNA-binding pseudobarrel domain"/>
    <property type="match status" value="2"/>
</dbReference>
<dbReference type="InterPro" id="IPR015300">
    <property type="entry name" value="DNA-bd_pseudobarrel_sf"/>
</dbReference>
<feature type="region of interest" description="Disordered" evidence="6">
    <location>
        <begin position="259"/>
        <end position="279"/>
    </location>
</feature>
<dbReference type="Proteomes" id="UP001386955">
    <property type="component" value="Unassembled WGS sequence"/>
</dbReference>
<feature type="domain" description="TF-B3" evidence="7">
    <location>
        <begin position="79"/>
        <end position="172"/>
    </location>
</feature>
<name>A0AAN9SWS6_PSOTE</name>
<keyword evidence="5" id="KW-0539">Nucleus</keyword>
<evidence type="ECO:0000256" key="6">
    <source>
        <dbReference type="SAM" id="MobiDB-lite"/>
    </source>
</evidence>
<keyword evidence="2" id="KW-0805">Transcription regulation</keyword>
<keyword evidence="4" id="KW-0804">Transcription</keyword>
<feature type="region of interest" description="Disordered" evidence="6">
    <location>
        <begin position="309"/>
        <end position="333"/>
    </location>
</feature>
<sequence length="507" mass="57369">MGRSSFPGHSVGVFLRFKNPCLTQKQGRVEKKVKGLVDLSVKQKSSRSFHLSIKGSHKNALNLLLFLLPNHSHTMPRACFQKLVLPPTLQSRQLRIPDNFLRKYGTQLSTVATLTVPDGSVWRIGLKKADNRIWFVDGWQDFVQRYSIGVGYFLVFMYEGNSSFIVHIFNLTTSEVNYQSAMRNHNEGACFANYHHIFDDMEDVDSFDFSDLSPPYLSSGALQNKGFTGSVDQLTPGKSHTPALQNLFNGGSKLNRVNWGDGGNAFSSKGANSQGNQSTRDIGVQFNAVEFKRSTDELKLRYSNEVAVNKTAKKKRKSETHGEEPSGENEEEVEMRYRFYESASARKRTVTAEERERAINASKAFEPTNPFCRVVLRPSYLYRGCIMYLPSCFAEKNLNGVSGFIKLQLSNGRQWSVRCLYRGGRAKLSQGWFEFTVENNLGEGDVCVFELLRMKEVVLQVTVFRVTEDAGLLNSPELLQQSQNMSHTKLLNPHLQHRVSTTKLIRN</sequence>
<keyword evidence="3" id="KW-0238">DNA-binding</keyword>
<evidence type="ECO:0000313" key="8">
    <source>
        <dbReference type="EMBL" id="KAK7407741.1"/>
    </source>
</evidence>
<dbReference type="CDD" id="cd10017">
    <property type="entry name" value="B3_DNA"/>
    <property type="match status" value="2"/>
</dbReference>
<feature type="domain" description="TF-B3" evidence="7">
    <location>
        <begin position="372"/>
        <end position="467"/>
    </location>
</feature>
<accession>A0AAN9SWS6</accession>
<dbReference type="PANTHER" id="PTHR31920:SF128">
    <property type="entry name" value="B3 DOMAIN TRANSCRIPTION FACTOR VRN1-LIKE PROTEIN"/>
    <property type="match status" value="1"/>
</dbReference>
<dbReference type="SMART" id="SM01019">
    <property type="entry name" value="B3"/>
    <property type="match status" value="2"/>
</dbReference>
<dbReference type="GO" id="GO:0005634">
    <property type="term" value="C:nucleus"/>
    <property type="evidence" value="ECO:0007669"/>
    <property type="project" value="UniProtKB-SubCell"/>
</dbReference>
<reference evidence="8 9" key="1">
    <citation type="submission" date="2024-01" db="EMBL/GenBank/DDBJ databases">
        <title>The genomes of 5 underutilized Papilionoideae crops provide insights into root nodulation and disease resistanc.</title>
        <authorList>
            <person name="Jiang F."/>
        </authorList>
    </citation>
    <scope>NUCLEOTIDE SEQUENCE [LARGE SCALE GENOMIC DNA]</scope>
    <source>
        <strain evidence="8">DUOXIRENSHENG_FW03</strain>
        <tissue evidence="8">Leaves</tissue>
    </source>
</reference>
<protein>
    <recommendedName>
        <fullName evidence="7">TF-B3 domain-containing protein</fullName>
    </recommendedName>
</protein>
<evidence type="ECO:0000256" key="5">
    <source>
        <dbReference type="ARBA" id="ARBA00023242"/>
    </source>
</evidence>
<keyword evidence="9" id="KW-1185">Reference proteome</keyword>
<evidence type="ECO:0000313" key="9">
    <source>
        <dbReference type="Proteomes" id="UP001386955"/>
    </source>
</evidence>
<evidence type="ECO:0000259" key="7">
    <source>
        <dbReference type="PROSITE" id="PS50863"/>
    </source>
</evidence>
<dbReference type="Pfam" id="PF02362">
    <property type="entry name" value="B3"/>
    <property type="match status" value="2"/>
</dbReference>
<organism evidence="8 9">
    <name type="scientific">Psophocarpus tetragonolobus</name>
    <name type="common">Winged bean</name>
    <name type="synonym">Dolichos tetragonolobus</name>
    <dbReference type="NCBI Taxonomy" id="3891"/>
    <lineage>
        <taxon>Eukaryota</taxon>
        <taxon>Viridiplantae</taxon>
        <taxon>Streptophyta</taxon>
        <taxon>Embryophyta</taxon>
        <taxon>Tracheophyta</taxon>
        <taxon>Spermatophyta</taxon>
        <taxon>Magnoliopsida</taxon>
        <taxon>eudicotyledons</taxon>
        <taxon>Gunneridae</taxon>
        <taxon>Pentapetalae</taxon>
        <taxon>rosids</taxon>
        <taxon>fabids</taxon>
        <taxon>Fabales</taxon>
        <taxon>Fabaceae</taxon>
        <taxon>Papilionoideae</taxon>
        <taxon>50 kb inversion clade</taxon>
        <taxon>NPAAA clade</taxon>
        <taxon>indigoferoid/millettioid clade</taxon>
        <taxon>Phaseoleae</taxon>
        <taxon>Psophocarpus</taxon>
    </lineage>
</organism>
<evidence type="ECO:0000256" key="2">
    <source>
        <dbReference type="ARBA" id="ARBA00023015"/>
    </source>
</evidence>
<dbReference type="PANTHER" id="PTHR31920">
    <property type="entry name" value="B3 DOMAIN-CONTAINING"/>
    <property type="match status" value="1"/>
</dbReference>
<dbReference type="InterPro" id="IPR050655">
    <property type="entry name" value="Plant_B3_domain"/>
</dbReference>
<dbReference type="PROSITE" id="PS50863">
    <property type="entry name" value="B3"/>
    <property type="match status" value="2"/>
</dbReference>
<proteinExistence type="predicted"/>
<evidence type="ECO:0000256" key="3">
    <source>
        <dbReference type="ARBA" id="ARBA00023125"/>
    </source>
</evidence>
<evidence type="ECO:0000256" key="1">
    <source>
        <dbReference type="ARBA" id="ARBA00004123"/>
    </source>
</evidence>
<dbReference type="EMBL" id="JAYMYS010000002">
    <property type="protein sequence ID" value="KAK7407741.1"/>
    <property type="molecule type" value="Genomic_DNA"/>
</dbReference>
<dbReference type="Gene3D" id="2.40.330.10">
    <property type="entry name" value="DNA-binding pseudobarrel domain"/>
    <property type="match status" value="2"/>
</dbReference>
<dbReference type="AlphaFoldDB" id="A0AAN9SWS6"/>
<dbReference type="InterPro" id="IPR003340">
    <property type="entry name" value="B3_DNA-bd"/>
</dbReference>